<dbReference type="Pfam" id="PF00004">
    <property type="entry name" value="AAA"/>
    <property type="match status" value="1"/>
</dbReference>
<dbReference type="RefSeq" id="WP_184788882.1">
    <property type="nucleotide sequence ID" value="NZ_BONT01000046.1"/>
</dbReference>
<dbReference type="SUPFAM" id="SSF52540">
    <property type="entry name" value="P-loop containing nucleoside triphosphate hydrolases"/>
    <property type="match status" value="1"/>
</dbReference>
<dbReference type="InterPro" id="IPR027417">
    <property type="entry name" value="P-loop_NTPase"/>
</dbReference>
<keyword evidence="4" id="KW-1185">Reference proteome</keyword>
<comment type="similarity">
    <text evidence="1">Belongs to the AAA ATPase family. BCS1 subfamily.</text>
</comment>
<gene>
    <name evidence="3" type="ORF">HNR73_003900</name>
</gene>
<comment type="caution">
    <text evidence="3">The sequence shown here is derived from an EMBL/GenBank/DDBJ whole genome shotgun (WGS) entry which is preliminary data.</text>
</comment>
<dbReference type="Pfam" id="PF19347">
    <property type="entry name" value="DUF5925"/>
    <property type="match status" value="1"/>
</dbReference>
<name>A0A841FR55_9ACTN</name>
<dbReference type="InterPro" id="IPR003593">
    <property type="entry name" value="AAA+_ATPase"/>
</dbReference>
<dbReference type="InterPro" id="IPR045969">
    <property type="entry name" value="DUF5925"/>
</dbReference>
<dbReference type="InterPro" id="IPR050747">
    <property type="entry name" value="Mitochondrial_chaperone_BCS1"/>
</dbReference>
<evidence type="ECO:0000313" key="3">
    <source>
        <dbReference type="EMBL" id="MBB6036032.1"/>
    </source>
</evidence>
<dbReference type="SMART" id="SM00382">
    <property type="entry name" value="AAA"/>
    <property type="match status" value="1"/>
</dbReference>
<dbReference type="PANTHER" id="PTHR23070">
    <property type="entry name" value="BCS1 AAA-TYPE ATPASE"/>
    <property type="match status" value="1"/>
</dbReference>
<evidence type="ECO:0000259" key="2">
    <source>
        <dbReference type="SMART" id="SM00382"/>
    </source>
</evidence>
<accession>A0A841FR55</accession>
<reference evidence="3 4" key="1">
    <citation type="submission" date="2020-08" db="EMBL/GenBank/DDBJ databases">
        <title>Genomic Encyclopedia of Type Strains, Phase IV (KMG-IV): sequencing the most valuable type-strain genomes for metagenomic binning, comparative biology and taxonomic classification.</title>
        <authorList>
            <person name="Goeker M."/>
        </authorList>
    </citation>
    <scope>NUCLEOTIDE SEQUENCE [LARGE SCALE GENOMIC DNA]</scope>
    <source>
        <strain evidence="3 4">YIM 65646</strain>
    </source>
</reference>
<dbReference type="GO" id="GO:0016887">
    <property type="term" value="F:ATP hydrolysis activity"/>
    <property type="evidence" value="ECO:0007669"/>
    <property type="project" value="InterPro"/>
</dbReference>
<dbReference type="EMBL" id="JACHGT010000008">
    <property type="protein sequence ID" value="MBB6036032.1"/>
    <property type="molecule type" value="Genomic_DNA"/>
</dbReference>
<feature type="domain" description="AAA+ ATPase" evidence="2">
    <location>
        <begin position="199"/>
        <end position="337"/>
    </location>
</feature>
<dbReference type="Gene3D" id="3.40.50.300">
    <property type="entry name" value="P-loop containing nucleotide triphosphate hydrolases"/>
    <property type="match status" value="1"/>
</dbReference>
<organism evidence="3 4">
    <name type="scientific">Phytomonospora endophytica</name>
    <dbReference type="NCBI Taxonomy" id="714109"/>
    <lineage>
        <taxon>Bacteria</taxon>
        <taxon>Bacillati</taxon>
        <taxon>Actinomycetota</taxon>
        <taxon>Actinomycetes</taxon>
        <taxon>Micromonosporales</taxon>
        <taxon>Micromonosporaceae</taxon>
        <taxon>Phytomonospora</taxon>
    </lineage>
</organism>
<proteinExistence type="inferred from homology"/>
<dbReference type="Proteomes" id="UP000548476">
    <property type="component" value="Unassembled WGS sequence"/>
</dbReference>
<evidence type="ECO:0000256" key="1">
    <source>
        <dbReference type="ARBA" id="ARBA00007448"/>
    </source>
</evidence>
<evidence type="ECO:0000313" key="4">
    <source>
        <dbReference type="Proteomes" id="UP000548476"/>
    </source>
</evidence>
<protein>
    <recommendedName>
        <fullName evidence="2">AAA+ ATPase domain-containing protein</fullName>
    </recommendedName>
</protein>
<sequence length="383" mass="41985">MQTPQKLPVAHAARKPERAPVELKTSDLLPIVMNYDDDMDAFDVIDALALGPYVRGDYPHARSKWINRIRKDATLLPPDAHVIRTAEQGGQHAFLASGENWLLQSIRWSSGNGRVRVSARTAELAETILKAATEGVEEPEPEDDDTVIDIGFWHMSMPRANRLVRTIEIPKWADIRGNYATGSVGQLDSLMATTPDNISGRLLLLHGPPGTGKTTALRALANEWRSWCRMDCVLDPELFFGDPGYLLQVALGDDDGDEDEKKWQLLLIEDCDELIRGEAKAAAGQALSRLLNLTDGLLGQGRNLMIGLTTNEDLTRLHPAVIRPGRCLAQIEVGRFPYDEAVTWLGRRDGIAGGGVTLAELCALRSGEVLQAGVEELPTGAYL</sequence>
<dbReference type="GO" id="GO:0005524">
    <property type="term" value="F:ATP binding"/>
    <property type="evidence" value="ECO:0007669"/>
    <property type="project" value="InterPro"/>
</dbReference>
<dbReference type="AlphaFoldDB" id="A0A841FR55"/>
<dbReference type="InterPro" id="IPR003959">
    <property type="entry name" value="ATPase_AAA_core"/>
</dbReference>